<dbReference type="OrthoDB" id="504170at2759"/>
<dbReference type="PANTHER" id="PTHR24346:SF30">
    <property type="entry name" value="MATERNAL EMBRYONIC LEUCINE ZIPPER KINASE"/>
    <property type="match status" value="1"/>
</dbReference>
<evidence type="ECO:0000256" key="1">
    <source>
        <dbReference type="ARBA" id="ARBA00012513"/>
    </source>
</evidence>
<sequence length="408" mass="46051">MAVRSPYASGTSYQAGVIESVLLFCLGTQKRPSPRFSVALLQMLGNMRVLDDGRTFNDHVRSNVVHEKDTKHDVITSPLQTYNLRAGSRETPKAMIFSLEFGTVGREEPTLRMVEKERKSVGDYVVGEVIGQGAFSKVNLGLHKNTGEKVALKFIDHHALDIDEKTIKREIDIHRQLNHPHIVKLIEVIEGNKICLVLEYVEGKDLIDFLDERPDGKLPEVEAIKFFRQISAAVCHLHEKGVVHRDIKLENIMITKDGTCKLIDFGFASHWNPTQLLKTPCGSSVYVAPEIIACKPYLGPKVDIWALGVLIYCMVEGKIPWEGENTSSQIGHSSRGQWTMMESGSADLLHLIRGCLQVDENARMGIYDVIEHPWMREARGETVRRQEKTRVKRKWSGSIINFVKKIMA</sequence>
<feature type="domain" description="Protein kinase" evidence="10">
    <location>
        <begin position="124"/>
        <end position="375"/>
    </location>
</feature>
<dbReference type="GO" id="GO:0005524">
    <property type="term" value="F:ATP binding"/>
    <property type="evidence" value="ECO:0007669"/>
    <property type="project" value="UniProtKB-UniRule"/>
</dbReference>
<keyword evidence="3 8" id="KW-0547">Nucleotide-binding</keyword>
<evidence type="ECO:0000256" key="2">
    <source>
        <dbReference type="ARBA" id="ARBA00022527"/>
    </source>
</evidence>
<evidence type="ECO:0000256" key="9">
    <source>
        <dbReference type="RuleBase" id="RU000304"/>
    </source>
</evidence>
<dbReference type="Gene3D" id="1.10.510.10">
    <property type="entry name" value="Transferase(Phosphotransferase) domain 1"/>
    <property type="match status" value="1"/>
</dbReference>
<dbReference type="SMART" id="SM00220">
    <property type="entry name" value="S_TKc"/>
    <property type="match status" value="1"/>
</dbReference>
<comment type="caution">
    <text evidence="11">The sequence shown here is derived from an EMBL/GenBank/DDBJ whole genome shotgun (WGS) entry which is preliminary data.</text>
</comment>
<dbReference type="FunFam" id="3.30.200.20:FF:000042">
    <property type="entry name" value="Aurora kinase A"/>
    <property type="match status" value="1"/>
</dbReference>
<evidence type="ECO:0000256" key="6">
    <source>
        <dbReference type="ARBA" id="ARBA00047899"/>
    </source>
</evidence>
<keyword evidence="12" id="KW-1185">Reference proteome</keyword>
<dbReference type="GO" id="GO:0004674">
    <property type="term" value="F:protein serine/threonine kinase activity"/>
    <property type="evidence" value="ECO:0007669"/>
    <property type="project" value="UniProtKB-KW"/>
</dbReference>
<dbReference type="GO" id="GO:0005737">
    <property type="term" value="C:cytoplasm"/>
    <property type="evidence" value="ECO:0007669"/>
    <property type="project" value="TreeGrafter"/>
</dbReference>
<dbReference type="FunFam" id="1.10.510.10:FF:000571">
    <property type="entry name" value="Maternal embryonic leucine zipper kinase"/>
    <property type="match status" value="1"/>
</dbReference>
<evidence type="ECO:0000256" key="3">
    <source>
        <dbReference type="ARBA" id="ARBA00022741"/>
    </source>
</evidence>
<keyword evidence="4 11" id="KW-0808">Transferase</keyword>
<gene>
    <name evidence="11" type="ORF">PROFUN_01746</name>
</gene>
<dbReference type="AlphaFoldDB" id="A0A2P6MWD7"/>
<evidence type="ECO:0000256" key="7">
    <source>
        <dbReference type="ARBA" id="ARBA00048679"/>
    </source>
</evidence>
<comment type="catalytic activity">
    <reaction evidence="7">
        <text>L-seryl-[protein] + ATP = O-phospho-L-seryl-[protein] + ADP + H(+)</text>
        <dbReference type="Rhea" id="RHEA:17989"/>
        <dbReference type="Rhea" id="RHEA-COMP:9863"/>
        <dbReference type="Rhea" id="RHEA-COMP:11604"/>
        <dbReference type="ChEBI" id="CHEBI:15378"/>
        <dbReference type="ChEBI" id="CHEBI:29999"/>
        <dbReference type="ChEBI" id="CHEBI:30616"/>
        <dbReference type="ChEBI" id="CHEBI:83421"/>
        <dbReference type="ChEBI" id="CHEBI:456216"/>
        <dbReference type="EC" id="2.7.11.1"/>
    </reaction>
</comment>
<evidence type="ECO:0000256" key="8">
    <source>
        <dbReference type="PROSITE-ProRule" id="PRU10141"/>
    </source>
</evidence>
<keyword evidence="2 9" id="KW-0723">Serine/threonine-protein kinase</keyword>
<dbReference type="PANTHER" id="PTHR24346">
    <property type="entry name" value="MAP/MICROTUBULE AFFINITY-REGULATING KINASE"/>
    <property type="match status" value="1"/>
</dbReference>
<evidence type="ECO:0000313" key="12">
    <source>
        <dbReference type="Proteomes" id="UP000241769"/>
    </source>
</evidence>
<keyword evidence="5 8" id="KW-0067">ATP-binding</keyword>
<evidence type="ECO:0000313" key="11">
    <source>
        <dbReference type="EMBL" id="PRP76030.1"/>
    </source>
</evidence>
<protein>
    <recommendedName>
        <fullName evidence="1">non-specific serine/threonine protein kinase</fullName>
        <ecNumber evidence="1">2.7.11.1</ecNumber>
    </recommendedName>
</protein>
<dbReference type="SUPFAM" id="SSF56112">
    <property type="entry name" value="Protein kinase-like (PK-like)"/>
    <property type="match status" value="1"/>
</dbReference>
<name>A0A2P6MWD7_9EUKA</name>
<comment type="catalytic activity">
    <reaction evidence="6">
        <text>L-threonyl-[protein] + ATP = O-phospho-L-threonyl-[protein] + ADP + H(+)</text>
        <dbReference type="Rhea" id="RHEA:46608"/>
        <dbReference type="Rhea" id="RHEA-COMP:11060"/>
        <dbReference type="Rhea" id="RHEA-COMP:11605"/>
        <dbReference type="ChEBI" id="CHEBI:15378"/>
        <dbReference type="ChEBI" id="CHEBI:30013"/>
        <dbReference type="ChEBI" id="CHEBI:30616"/>
        <dbReference type="ChEBI" id="CHEBI:61977"/>
        <dbReference type="ChEBI" id="CHEBI:456216"/>
        <dbReference type="EC" id="2.7.11.1"/>
    </reaction>
</comment>
<evidence type="ECO:0000256" key="4">
    <source>
        <dbReference type="ARBA" id="ARBA00022777"/>
    </source>
</evidence>
<reference evidence="11 12" key="1">
    <citation type="journal article" date="2018" name="Genome Biol. Evol.">
        <title>Multiple Roots of Fruiting Body Formation in Amoebozoa.</title>
        <authorList>
            <person name="Hillmann F."/>
            <person name="Forbes G."/>
            <person name="Novohradska S."/>
            <person name="Ferling I."/>
            <person name="Riege K."/>
            <person name="Groth M."/>
            <person name="Westermann M."/>
            <person name="Marz M."/>
            <person name="Spaller T."/>
            <person name="Winckler T."/>
            <person name="Schaap P."/>
            <person name="Glockner G."/>
        </authorList>
    </citation>
    <scope>NUCLEOTIDE SEQUENCE [LARGE SCALE GENOMIC DNA]</scope>
    <source>
        <strain evidence="11 12">Jena</strain>
    </source>
</reference>
<accession>A0A2P6MWD7</accession>
<keyword evidence="4 11" id="KW-0418">Kinase</keyword>
<proteinExistence type="inferred from homology"/>
<evidence type="ECO:0000259" key="10">
    <source>
        <dbReference type="PROSITE" id="PS50011"/>
    </source>
</evidence>
<dbReference type="EMBL" id="MDYQ01000353">
    <property type="protein sequence ID" value="PRP76030.1"/>
    <property type="molecule type" value="Genomic_DNA"/>
</dbReference>
<dbReference type="InParanoid" id="A0A2P6MWD7"/>
<dbReference type="Pfam" id="PF00069">
    <property type="entry name" value="Pkinase"/>
    <property type="match status" value="1"/>
</dbReference>
<dbReference type="GO" id="GO:0035556">
    <property type="term" value="P:intracellular signal transduction"/>
    <property type="evidence" value="ECO:0007669"/>
    <property type="project" value="TreeGrafter"/>
</dbReference>
<dbReference type="InterPro" id="IPR008271">
    <property type="entry name" value="Ser/Thr_kinase_AS"/>
</dbReference>
<dbReference type="PROSITE" id="PS50011">
    <property type="entry name" value="PROTEIN_KINASE_DOM"/>
    <property type="match status" value="1"/>
</dbReference>
<dbReference type="InterPro" id="IPR017441">
    <property type="entry name" value="Protein_kinase_ATP_BS"/>
</dbReference>
<dbReference type="CDD" id="cd14003">
    <property type="entry name" value="STKc_AMPK-like"/>
    <property type="match status" value="1"/>
</dbReference>
<organism evidence="11 12">
    <name type="scientific">Planoprotostelium fungivorum</name>
    <dbReference type="NCBI Taxonomy" id="1890364"/>
    <lineage>
        <taxon>Eukaryota</taxon>
        <taxon>Amoebozoa</taxon>
        <taxon>Evosea</taxon>
        <taxon>Variosea</taxon>
        <taxon>Cavosteliida</taxon>
        <taxon>Cavosteliaceae</taxon>
        <taxon>Planoprotostelium</taxon>
    </lineage>
</organism>
<comment type="similarity">
    <text evidence="9">Belongs to the protein kinase superfamily.</text>
</comment>
<feature type="binding site" evidence="8">
    <location>
        <position position="153"/>
    </location>
    <ligand>
        <name>ATP</name>
        <dbReference type="ChEBI" id="CHEBI:30616"/>
    </ligand>
</feature>
<dbReference type="STRING" id="1890364.A0A2P6MWD7"/>
<dbReference type="PROSITE" id="PS00108">
    <property type="entry name" value="PROTEIN_KINASE_ST"/>
    <property type="match status" value="1"/>
</dbReference>
<dbReference type="InterPro" id="IPR011009">
    <property type="entry name" value="Kinase-like_dom_sf"/>
</dbReference>
<evidence type="ECO:0000256" key="5">
    <source>
        <dbReference type="ARBA" id="ARBA00022840"/>
    </source>
</evidence>
<dbReference type="EC" id="2.7.11.1" evidence="1"/>
<dbReference type="InterPro" id="IPR000719">
    <property type="entry name" value="Prot_kinase_dom"/>
</dbReference>
<dbReference type="PROSITE" id="PS00107">
    <property type="entry name" value="PROTEIN_KINASE_ATP"/>
    <property type="match status" value="1"/>
</dbReference>
<dbReference type="Proteomes" id="UP000241769">
    <property type="component" value="Unassembled WGS sequence"/>
</dbReference>